<comment type="caution">
    <text evidence="1">The sequence shown here is derived from an EMBL/GenBank/DDBJ whole genome shotgun (WGS) entry which is preliminary data.</text>
</comment>
<feature type="non-terminal residue" evidence="1">
    <location>
        <position position="64"/>
    </location>
</feature>
<evidence type="ECO:0000313" key="2">
    <source>
        <dbReference type="Proteomes" id="UP000823775"/>
    </source>
</evidence>
<dbReference type="Proteomes" id="UP000823775">
    <property type="component" value="Unassembled WGS sequence"/>
</dbReference>
<proteinExistence type="predicted"/>
<name>A0ABS8WX71_DATST</name>
<sequence>MPARANIGFRPCLDPRHIGSSQRSRYMIHQSIARYKTFYSIVPIIGGSLAVSGQPLVMAFTGAA</sequence>
<keyword evidence="2" id="KW-1185">Reference proteome</keyword>
<gene>
    <name evidence="1" type="ORF">HAX54_005524</name>
</gene>
<protein>
    <submittedName>
        <fullName evidence="1">Uncharacterized protein</fullName>
    </submittedName>
</protein>
<organism evidence="1 2">
    <name type="scientific">Datura stramonium</name>
    <name type="common">Jimsonweed</name>
    <name type="synonym">Common thornapple</name>
    <dbReference type="NCBI Taxonomy" id="4076"/>
    <lineage>
        <taxon>Eukaryota</taxon>
        <taxon>Viridiplantae</taxon>
        <taxon>Streptophyta</taxon>
        <taxon>Embryophyta</taxon>
        <taxon>Tracheophyta</taxon>
        <taxon>Spermatophyta</taxon>
        <taxon>Magnoliopsida</taxon>
        <taxon>eudicotyledons</taxon>
        <taxon>Gunneridae</taxon>
        <taxon>Pentapetalae</taxon>
        <taxon>asterids</taxon>
        <taxon>lamiids</taxon>
        <taxon>Solanales</taxon>
        <taxon>Solanaceae</taxon>
        <taxon>Solanoideae</taxon>
        <taxon>Datureae</taxon>
        <taxon>Datura</taxon>
    </lineage>
</organism>
<dbReference type="EMBL" id="JACEIK010012775">
    <property type="protein sequence ID" value="MCE3216219.1"/>
    <property type="molecule type" value="Genomic_DNA"/>
</dbReference>
<accession>A0ABS8WX71</accession>
<evidence type="ECO:0000313" key="1">
    <source>
        <dbReference type="EMBL" id="MCE3216219.1"/>
    </source>
</evidence>
<reference evidence="1 2" key="1">
    <citation type="journal article" date="2021" name="BMC Genomics">
        <title>Datura genome reveals duplications of psychoactive alkaloid biosynthetic genes and high mutation rate following tissue culture.</title>
        <authorList>
            <person name="Rajewski A."/>
            <person name="Carter-House D."/>
            <person name="Stajich J."/>
            <person name="Litt A."/>
        </authorList>
    </citation>
    <scope>NUCLEOTIDE SEQUENCE [LARGE SCALE GENOMIC DNA]</scope>
    <source>
        <strain evidence="1">AR-01</strain>
    </source>
</reference>